<dbReference type="GO" id="GO:0008233">
    <property type="term" value="F:peptidase activity"/>
    <property type="evidence" value="ECO:0007669"/>
    <property type="project" value="UniProtKB-KW"/>
</dbReference>
<evidence type="ECO:0000256" key="5">
    <source>
        <dbReference type="SAM" id="MobiDB-lite"/>
    </source>
</evidence>
<evidence type="ECO:0000313" key="8">
    <source>
        <dbReference type="Proteomes" id="UP000823046"/>
    </source>
</evidence>
<gene>
    <name evidence="7" type="ORF">IE077_002307</name>
</gene>
<dbReference type="Gene3D" id="3.30.310.130">
    <property type="entry name" value="Ubiquitin-related"/>
    <property type="match status" value="1"/>
</dbReference>
<dbReference type="GO" id="GO:0006508">
    <property type="term" value="P:proteolysis"/>
    <property type="evidence" value="ECO:0007669"/>
    <property type="project" value="UniProtKB-KW"/>
</dbReference>
<evidence type="ECO:0000256" key="1">
    <source>
        <dbReference type="ARBA" id="ARBA00005234"/>
    </source>
</evidence>
<sequence length="856" mass="98194">MRRDGPASLTFPQLDKKRLSNGRLVAVVEATRFPFVEPLRNHAAIRRDSSPSFSSSEDGENPPPLASSKDPLLDTTEVRVRSPRSCLAAIAEKSVIPGTALFSPFIASRRGNVVAAALSTPVSVSSGISSCQSLYSVDTPYRNSAESPATNETFLQPPTECDACCDPFFSSPNRCKRKSSDTPILIQQARGDLASLHDLKTEKLSQTFFYHNPPKPPHDKSPKEPIHDTPQRRDSQESVEIEEYTPLPQYSSPSFSVDDTISSVIPFFRDSVFLHPQRMLSKDNLQKTDFIADKRSAVSSNDKNDKNYVDAEELLNLFPYYSKKNDPFEFTALSLGILNEDNLFLFPDSIWSTAQLYGEVQVRLIPSSHTIQFEVYPCSGISAENDVLLLETYTGFEWLNRAINWDDIHEAIFYSINRPRSMSADKLSEYLKCELLCLSVAQSHGNTYGSTRSEPTQKRAQLWLLVCLSKPAGVRLFHLIRKIKAISIETRAFDTAALLLNRLLCGKENEIAFPRNSIANSLFSRLDKLLEITRKRSALVQEQFEWDSTEDSSSIPIRGWDLNSICLYTSHLSRLEQDAFIDDSLIDFFAQFMLDYVFESWKQNGIVQVMNCFFIQKLLQFENAAEAYEHMKGWTKRLSAPLPKAKFIFLPINHCDLHWSLVILCHPYRAIVNKSSIKRDFRRSDPASFYKSTFSHVTEKPMILHLDSMKNCNLPKNLKRLLVEFLFHEYKAKCEESQHNEFQFECDDNFWIFKNCAKCPTQENSFDCGIFILEFIRFVLLHPERFDGSYSFKDLKVHSDVHDYSKKSSSDLWFTQQQVTHRRSAMARMLRYMRIRYNWRNCSHCIKNLKKLLGVP</sequence>
<evidence type="ECO:0000256" key="4">
    <source>
        <dbReference type="ARBA" id="ARBA00022807"/>
    </source>
</evidence>
<dbReference type="SUPFAM" id="SSF54001">
    <property type="entry name" value="Cysteine proteinases"/>
    <property type="match status" value="1"/>
</dbReference>
<feature type="compositionally biased region" description="Basic and acidic residues" evidence="5">
    <location>
        <begin position="216"/>
        <end position="236"/>
    </location>
</feature>
<organism evidence="7 8">
    <name type="scientific">Cardiosporidium cionae</name>
    <dbReference type="NCBI Taxonomy" id="476202"/>
    <lineage>
        <taxon>Eukaryota</taxon>
        <taxon>Sar</taxon>
        <taxon>Alveolata</taxon>
        <taxon>Apicomplexa</taxon>
        <taxon>Aconoidasida</taxon>
        <taxon>Nephromycida</taxon>
        <taxon>Cardiosporidium</taxon>
    </lineage>
</organism>
<feature type="region of interest" description="Disordered" evidence="5">
    <location>
        <begin position="46"/>
        <end position="74"/>
    </location>
</feature>
<name>A0ABQ7JB87_9APIC</name>
<dbReference type="InterPro" id="IPR038765">
    <property type="entry name" value="Papain-like_cys_pep_sf"/>
</dbReference>
<keyword evidence="2 7" id="KW-0645">Protease</keyword>
<dbReference type="PANTHER" id="PTHR46915:SF2">
    <property type="entry name" value="UBIQUITIN-LIKE PROTEASE 4"/>
    <property type="match status" value="1"/>
</dbReference>
<dbReference type="PANTHER" id="PTHR46915">
    <property type="entry name" value="UBIQUITIN-LIKE PROTEASE 4-RELATED"/>
    <property type="match status" value="1"/>
</dbReference>
<dbReference type="Proteomes" id="UP000823046">
    <property type="component" value="Unassembled WGS sequence"/>
</dbReference>
<proteinExistence type="inferred from homology"/>
<evidence type="ECO:0000259" key="6">
    <source>
        <dbReference type="PROSITE" id="PS50600"/>
    </source>
</evidence>
<evidence type="ECO:0000313" key="7">
    <source>
        <dbReference type="EMBL" id="KAF8821223.1"/>
    </source>
</evidence>
<dbReference type="Pfam" id="PF02902">
    <property type="entry name" value="Peptidase_C48"/>
    <property type="match status" value="1"/>
</dbReference>
<keyword evidence="4" id="KW-0788">Thiol protease</keyword>
<dbReference type="InterPro" id="IPR003653">
    <property type="entry name" value="Peptidase_C48_C"/>
</dbReference>
<feature type="region of interest" description="Disordered" evidence="5">
    <location>
        <begin position="208"/>
        <end position="251"/>
    </location>
</feature>
<feature type="domain" description="Ubiquitin-like protease family profile" evidence="6">
    <location>
        <begin position="565"/>
        <end position="779"/>
    </location>
</feature>
<evidence type="ECO:0000256" key="3">
    <source>
        <dbReference type="ARBA" id="ARBA00022801"/>
    </source>
</evidence>
<comment type="caution">
    <text evidence="7">The sequence shown here is derived from an EMBL/GenBank/DDBJ whole genome shotgun (WGS) entry which is preliminary data.</text>
</comment>
<reference evidence="7 8" key="1">
    <citation type="journal article" date="2020" name="bioRxiv">
        <title>Metabolic contributions of an alphaproteobacterial endosymbiont in the apicomplexan Cardiosporidium cionae.</title>
        <authorList>
            <person name="Hunter E.S."/>
            <person name="Paight C.J."/>
            <person name="Lane C.E."/>
        </authorList>
    </citation>
    <scope>NUCLEOTIDE SEQUENCE [LARGE SCALE GENOMIC DNA]</scope>
    <source>
        <strain evidence="7">ESH_2018</strain>
    </source>
</reference>
<keyword evidence="8" id="KW-1185">Reference proteome</keyword>
<comment type="similarity">
    <text evidence="1">Belongs to the peptidase C48 family.</text>
</comment>
<dbReference type="PROSITE" id="PS50600">
    <property type="entry name" value="ULP_PROTEASE"/>
    <property type="match status" value="1"/>
</dbReference>
<dbReference type="Gene3D" id="1.10.418.20">
    <property type="match status" value="1"/>
</dbReference>
<dbReference type="EMBL" id="JADAQX010000212">
    <property type="protein sequence ID" value="KAF8821223.1"/>
    <property type="molecule type" value="Genomic_DNA"/>
</dbReference>
<keyword evidence="3" id="KW-0378">Hydrolase</keyword>
<protein>
    <submittedName>
        <fullName evidence="7">Ulp1 protease family, C-terminal catalytic domain-containing protein</fullName>
    </submittedName>
</protein>
<evidence type="ECO:0000256" key="2">
    <source>
        <dbReference type="ARBA" id="ARBA00022670"/>
    </source>
</evidence>
<accession>A0ABQ7JB87</accession>